<gene>
    <name evidence="1" type="ORF">MILVUS5_LOCUS20182</name>
</gene>
<keyword evidence="2" id="KW-1185">Reference proteome</keyword>
<protein>
    <submittedName>
        <fullName evidence="1">Uncharacterized protein</fullName>
    </submittedName>
</protein>
<sequence length="67" mass="7616">MGFKTKPIMLQPMIWTSTLKIRRRGYSGDFNFIILFVVGILSLYAINSDVVSFVADSSFTFFAIVIM</sequence>
<accession>A0ACB0K9E2</accession>
<name>A0ACB0K9E2_TRIPR</name>
<reference evidence="1" key="1">
    <citation type="submission" date="2023-10" db="EMBL/GenBank/DDBJ databases">
        <authorList>
            <person name="Rodriguez Cubillos JULIANA M."/>
            <person name="De Vega J."/>
        </authorList>
    </citation>
    <scope>NUCLEOTIDE SEQUENCE</scope>
</reference>
<evidence type="ECO:0000313" key="1">
    <source>
        <dbReference type="EMBL" id="CAJ2652739.1"/>
    </source>
</evidence>
<organism evidence="1 2">
    <name type="scientific">Trifolium pratense</name>
    <name type="common">Red clover</name>
    <dbReference type="NCBI Taxonomy" id="57577"/>
    <lineage>
        <taxon>Eukaryota</taxon>
        <taxon>Viridiplantae</taxon>
        <taxon>Streptophyta</taxon>
        <taxon>Embryophyta</taxon>
        <taxon>Tracheophyta</taxon>
        <taxon>Spermatophyta</taxon>
        <taxon>Magnoliopsida</taxon>
        <taxon>eudicotyledons</taxon>
        <taxon>Gunneridae</taxon>
        <taxon>Pentapetalae</taxon>
        <taxon>rosids</taxon>
        <taxon>fabids</taxon>
        <taxon>Fabales</taxon>
        <taxon>Fabaceae</taxon>
        <taxon>Papilionoideae</taxon>
        <taxon>50 kb inversion clade</taxon>
        <taxon>NPAAA clade</taxon>
        <taxon>Hologalegina</taxon>
        <taxon>IRL clade</taxon>
        <taxon>Trifolieae</taxon>
        <taxon>Trifolium</taxon>
    </lineage>
</organism>
<proteinExistence type="predicted"/>
<evidence type="ECO:0000313" key="2">
    <source>
        <dbReference type="Proteomes" id="UP001177021"/>
    </source>
</evidence>
<dbReference type="EMBL" id="CASHSV030000206">
    <property type="protein sequence ID" value="CAJ2652739.1"/>
    <property type="molecule type" value="Genomic_DNA"/>
</dbReference>
<dbReference type="Proteomes" id="UP001177021">
    <property type="component" value="Unassembled WGS sequence"/>
</dbReference>
<comment type="caution">
    <text evidence="1">The sequence shown here is derived from an EMBL/GenBank/DDBJ whole genome shotgun (WGS) entry which is preliminary data.</text>
</comment>